<keyword evidence="2 5" id="KW-0690">Ribosome biogenesis</keyword>
<dbReference type="PANTHER" id="PTHR33692">
    <property type="entry name" value="RIBOSOME MATURATION FACTOR RIMM"/>
    <property type="match status" value="1"/>
</dbReference>
<dbReference type="Pfam" id="PF05239">
    <property type="entry name" value="PRC"/>
    <property type="match status" value="1"/>
</dbReference>
<evidence type="ECO:0000256" key="5">
    <source>
        <dbReference type="HAMAP-Rule" id="MF_00014"/>
    </source>
</evidence>
<comment type="subcellular location">
    <subcellularLocation>
        <location evidence="5">Cytoplasm</location>
    </subcellularLocation>
</comment>
<comment type="caution">
    <text evidence="8">The sequence shown here is derived from an EMBL/GenBank/DDBJ whole genome shotgun (WGS) entry which is preliminary data.</text>
</comment>
<keyword evidence="1 5" id="KW-0963">Cytoplasm</keyword>
<dbReference type="Gene3D" id="2.30.30.240">
    <property type="entry name" value="PRC-barrel domain"/>
    <property type="match status" value="1"/>
</dbReference>
<feature type="domain" description="PRC-barrel" evidence="7">
    <location>
        <begin position="95"/>
        <end position="168"/>
    </location>
</feature>
<dbReference type="Pfam" id="PF01782">
    <property type="entry name" value="RimM"/>
    <property type="match status" value="1"/>
</dbReference>
<keyword evidence="9" id="KW-1185">Reference proteome</keyword>
<comment type="domain">
    <text evidence="5">The PRC barrel domain binds ribosomal protein uS19.</text>
</comment>
<dbReference type="InterPro" id="IPR036976">
    <property type="entry name" value="RimM_N_sf"/>
</dbReference>
<dbReference type="EMBL" id="JBHTIL010000006">
    <property type="protein sequence ID" value="MFD0927972.1"/>
    <property type="molecule type" value="Genomic_DNA"/>
</dbReference>
<dbReference type="Proteomes" id="UP001597068">
    <property type="component" value="Unassembled WGS sequence"/>
</dbReference>
<dbReference type="InterPro" id="IPR002676">
    <property type="entry name" value="RimM_N"/>
</dbReference>
<dbReference type="InterPro" id="IPR009000">
    <property type="entry name" value="Transl_B-barrel_sf"/>
</dbReference>
<evidence type="ECO:0000313" key="8">
    <source>
        <dbReference type="EMBL" id="MFD0927972.1"/>
    </source>
</evidence>
<name>A0ABW3GH95_9NOCA</name>
<sequence length="172" mass="18004">MDLAVGRIVKSHGVRGEVVVDVRTDDPDARFAPDSVLRGRARGGGEQTLTVVGARTHGERLLVRFDGVDGREAADALRGVVLVVDSDSVSSGDDPDEFYDHELIGVAVRTVGGDPVGTVADILHLPGGDTLVVTVTDGDATREVLVPFVAEIVPTVGTDVVEIDPPDGLFDL</sequence>
<dbReference type="HAMAP" id="MF_00014">
    <property type="entry name" value="Ribosome_mat_RimM"/>
    <property type="match status" value="1"/>
</dbReference>
<dbReference type="PANTHER" id="PTHR33692:SF1">
    <property type="entry name" value="RIBOSOME MATURATION FACTOR RIMM"/>
    <property type="match status" value="1"/>
</dbReference>
<dbReference type="InterPro" id="IPR027275">
    <property type="entry name" value="PRC-brl_dom"/>
</dbReference>
<dbReference type="SUPFAM" id="SSF50346">
    <property type="entry name" value="PRC-barrel domain"/>
    <property type="match status" value="1"/>
</dbReference>
<protein>
    <recommendedName>
        <fullName evidence="5">Ribosome maturation factor RimM</fullName>
    </recommendedName>
</protein>
<comment type="similarity">
    <text evidence="5">Belongs to the RimM family.</text>
</comment>
<organism evidence="8 9">
    <name type="scientific">Williamsia deligens</name>
    <dbReference type="NCBI Taxonomy" id="321325"/>
    <lineage>
        <taxon>Bacteria</taxon>
        <taxon>Bacillati</taxon>
        <taxon>Actinomycetota</taxon>
        <taxon>Actinomycetes</taxon>
        <taxon>Mycobacteriales</taxon>
        <taxon>Nocardiaceae</taxon>
        <taxon>Williamsia</taxon>
    </lineage>
</organism>
<dbReference type="NCBIfam" id="TIGR02273">
    <property type="entry name" value="16S_RimM"/>
    <property type="match status" value="1"/>
</dbReference>
<keyword evidence="3 5" id="KW-0698">rRNA processing</keyword>
<gene>
    <name evidence="5 8" type="primary">rimM</name>
    <name evidence="8" type="ORF">ACFQ04_19705</name>
</gene>
<evidence type="ECO:0000313" key="9">
    <source>
        <dbReference type="Proteomes" id="UP001597068"/>
    </source>
</evidence>
<proteinExistence type="inferred from homology"/>
<comment type="function">
    <text evidence="5">An accessory protein needed during the final step in the assembly of 30S ribosomal subunit, possibly for assembly of the head region. Essential for efficient processing of 16S rRNA. May be needed both before and after RbfA during the maturation of 16S rRNA. It has affinity for free ribosomal 30S subunits but not for 70S ribosomes.</text>
</comment>
<evidence type="ECO:0000256" key="3">
    <source>
        <dbReference type="ARBA" id="ARBA00022552"/>
    </source>
</evidence>
<evidence type="ECO:0000256" key="4">
    <source>
        <dbReference type="ARBA" id="ARBA00023186"/>
    </source>
</evidence>
<dbReference type="SUPFAM" id="SSF50447">
    <property type="entry name" value="Translation proteins"/>
    <property type="match status" value="1"/>
</dbReference>
<dbReference type="InterPro" id="IPR011961">
    <property type="entry name" value="RimM"/>
</dbReference>
<accession>A0ABW3GH95</accession>
<evidence type="ECO:0000256" key="2">
    <source>
        <dbReference type="ARBA" id="ARBA00022517"/>
    </source>
</evidence>
<dbReference type="RefSeq" id="WP_253648416.1">
    <property type="nucleotide sequence ID" value="NZ_BAAAMO010000004.1"/>
</dbReference>
<feature type="domain" description="RimM N-terminal" evidence="6">
    <location>
        <begin position="5"/>
        <end position="87"/>
    </location>
</feature>
<reference evidence="9" key="1">
    <citation type="journal article" date="2019" name="Int. J. Syst. Evol. Microbiol.">
        <title>The Global Catalogue of Microorganisms (GCM) 10K type strain sequencing project: providing services to taxonomists for standard genome sequencing and annotation.</title>
        <authorList>
            <consortium name="The Broad Institute Genomics Platform"/>
            <consortium name="The Broad Institute Genome Sequencing Center for Infectious Disease"/>
            <person name="Wu L."/>
            <person name="Ma J."/>
        </authorList>
    </citation>
    <scope>NUCLEOTIDE SEQUENCE [LARGE SCALE GENOMIC DNA]</scope>
    <source>
        <strain evidence="9">CCUG 50873</strain>
    </source>
</reference>
<evidence type="ECO:0000256" key="1">
    <source>
        <dbReference type="ARBA" id="ARBA00022490"/>
    </source>
</evidence>
<keyword evidence="4 5" id="KW-0143">Chaperone</keyword>
<evidence type="ECO:0000259" key="6">
    <source>
        <dbReference type="Pfam" id="PF01782"/>
    </source>
</evidence>
<dbReference type="Gene3D" id="2.40.30.60">
    <property type="entry name" value="RimM"/>
    <property type="match status" value="1"/>
</dbReference>
<dbReference type="InterPro" id="IPR011033">
    <property type="entry name" value="PRC_barrel-like_sf"/>
</dbReference>
<comment type="subunit">
    <text evidence="5">Binds ribosomal protein uS19.</text>
</comment>
<evidence type="ECO:0000259" key="7">
    <source>
        <dbReference type="Pfam" id="PF05239"/>
    </source>
</evidence>